<keyword evidence="1" id="KW-0732">Signal</keyword>
<organism evidence="2">
    <name type="scientific">Amblyomma cajennense</name>
    <name type="common">Cayenne tick</name>
    <name type="synonym">Acarus cajennensis</name>
    <dbReference type="NCBI Taxonomy" id="34607"/>
    <lineage>
        <taxon>Eukaryota</taxon>
        <taxon>Metazoa</taxon>
        <taxon>Ecdysozoa</taxon>
        <taxon>Arthropoda</taxon>
        <taxon>Chelicerata</taxon>
        <taxon>Arachnida</taxon>
        <taxon>Acari</taxon>
        <taxon>Parasitiformes</taxon>
        <taxon>Ixodida</taxon>
        <taxon>Ixodoidea</taxon>
        <taxon>Ixodidae</taxon>
        <taxon>Amblyomminae</taxon>
        <taxon>Amblyomma</taxon>
    </lineage>
</organism>
<dbReference type="GO" id="GO:0030682">
    <property type="term" value="P:symbiont-mediated perturbation of host defenses"/>
    <property type="evidence" value="ECO:0007669"/>
    <property type="project" value="InterPro"/>
</dbReference>
<dbReference type="InterPro" id="IPR002970">
    <property type="entry name" value="Tick_his-bd"/>
</dbReference>
<accession>A0A023FTS7</accession>
<feature type="chain" id="PRO_5001520220" evidence="1">
    <location>
        <begin position="21"/>
        <end position="192"/>
    </location>
</feature>
<protein>
    <submittedName>
        <fullName evidence="2">Putative licpodalin-4 1</fullName>
    </submittedName>
</protein>
<evidence type="ECO:0000256" key="1">
    <source>
        <dbReference type="SAM" id="SignalP"/>
    </source>
</evidence>
<sequence length="192" mass="21565">VMLLVLALGFSFLAASKIAADTLPFEEDPDNFKWQNISHMTGINKTLYVKWQNFNTTTKDRCHSALKTSVITNSGSKNFTYTFAFKPDGQWPRNTLAFNATVTTIKTGNHTEENAVKYQIEGQKDVTLKLMYADPKKKCFIVVQDIDDNKKGCRLVQPEGALNTVPSECKKVYQANCGGQNFTLYKGKKCET</sequence>
<feature type="signal peptide" evidence="1">
    <location>
        <begin position="1"/>
        <end position="20"/>
    </location>
</feature>
<reference evidence="2" key="1">
    <citation type="submission" date="2014-03" db="EMBL/GenBank/DDBJ databases">
        <title>The sialotranscriptome of Amblyomma triste, Amblyomma parvum and Amblyomma cajennense ticks, uncovered by 454-based RNA-seq.</title>
        <authorList>
            <person name="Garcia G.R."/>
            <person name="Gardinassi L.G."/>
            <person name="Ribeiro J.M."/>
            <person name="Anatriello E."/>
            <person name="Ferreira B.R."/>
            <person name="Moreira H.N."/>
            <person name="Mafra C."/>
            <person name="Olegario M.M."/>
            <person name="Szabo P.J."/>
            <person name="Miranda-Santos I.K."/>
            <person name="Maruyama S.R."/>
        </authorList>
    </citation>
    <scope>NUCLEOTIDE SEQUENCE</scope>
    <source>
        <strain evidence="2">Uberlandia</strain>
        <tissue evidence="2">Salivary glands</tissue>
    </source>
</reference>
<dbReference type="EMBL" id="GBBK01000364">
    <property type="protein sequence ID" value="JAC24118.1"/>
    <property type="molecule type" value="mRNA"/>
</dbReference>
<feature type="non-terminal residue" evidence="2">
    <location>
        <position position="1"/>
    </location>
</feature>
<dbReference type="Pfam" id="PF02098">
    <property type="entry name" value="His_binding"/>
    <property type="match status" value="1"/>
</dbReference>
<dbReference type="GO" id="GO:0043176">
    <property type="term" value="F:amine binding"/>
    <property type="evidence" value="ECO:0007669"/>
    <property type="project" value="InterPro"/>
</dbReference>
<dbReference type="Gene3D" id="2.40.128.20">
    <property type="match status" value="1"/>
</dbReference>
<dbReference type="InterPro" id="IPR012674">
    <property type="entry name" value="Calycin"/>
</dbReference>
<evidence type="ECO:0000313" key="2">
    <source>
        <dbReference type="EMBL" id="JAC24118.1"/>
    </source>
</evidence>
<dbReference type="SUPFAM" id="SSF50814">
    <property type="entry name" value="Lipocalins"/>
    <property type="match status" value="1"/>
</dbReference>
<proteinExistence type="evidence at transcript level"/>
<dbReference type="AlphaFoldDB" id="A0A023FTS7"/>
<name>A0A023FTS7_AMBCJ</name>